<proteinExistence type="predicted"/>
<dbReference type="AlphaFoldDB" id="A0A926E854"/>
<gene>
    <name evidence="2" type="ORF">H8692_10020</name>
</gene>
<dbReference type="InterPro" id="IPR051805">
    <property type="entry name" value="Dehydratase_Activator_Redct"/>
</dbReference>
<dbReference type="InterPro" id="IPR018709">
    <property type="entry name" value="CoA_activase_DUF2229"/>
</dbReference>
<dbReference type="Pfam" id="PF09989">
    <property type="entry name" value="DUF2229"/>
    <property type="match status" value="1"/>
</dbReference>
<feature type="domain" description="DUF2229" evidence="1">
    <location>
        <begin position="4"/>
        <end position="216"/>
    </location>
</feature>
<keyword evidence="3" id="KW-1185">Reference proteome</keyword>
<dbReference type="Proteomes" id="UP000610862">
    <property type="component" value="Unassembled WGS sequence"/>
</dbReference>
<organism evidence="2 3">
    <name type="scientific">Lentihominibacter hominis</name>
    <dbReference type="NCBI Taxonomy" id="2763645"/>
    <lineage>
        <taxon>Bacteria</taxon>
        <taxon>Bacillati</taxon>
        <taxon>Bacillota</taxon>
        <taxon>Clostridia</taxon>
        <taxon>Peptostreptococcales</taxon>
        <taxon>Anaerovoracaceae</taxon>
        <taxon>Lentihominibacter</taxon>
    </lineage>
</organism>
<comment type="caution">
    <text evidence="2">The sequence shown here is derived from an EMBL/GenBank/DDBJ whole genome shotgun (WGS) entry which is preliminary data.</text>
</comment>
<accession>A0A926E854</accession>
<dbReference type="PANTHER" id="PTHR32329">
    <property type="entry name" value="BIFUNCTIONAL PROTEIN [INCLUDES 2-HYDROXYACYL-COA DEHYDRATASE (N-TER) AND ITS ACTIVATOR DOMAIN (C_TERM)-RELATED"/>
    <property type="match status" value="1"/>
</dbReference>
<name>A0A926E854_9FIRM</name>
<dbReference type="EMBL" id="JACRTA010000003">
    <property type="protein sequence ID" value="MBC8569092.1"/>
    <property type="molecule type" value="Genomic_DNA"/>
</dbReference>
<dbReference type="PANTHER" id="PTHR32329:SF2">
    <property type="entry name" value="BIFUNCTIONAL PROTEIN [INCLUDES 2-HYDROXYACYL-COA DEHYDRATASE (N-TER) AND ITS ACTIVATOR DOMAIN (C_TERM)"/>
    <property type="match status" value="1"/>
</dbReference>
<protein>
    <recommendedName>
        <fullName evidence="1">DUF2229 domain-containing protein</fullName>
    </recommendedName>
</protein>
<sequence>MLLGIPRGFFYYEYVSFINKLFQDTDVTIISGQENNESTLKIGGRLTVDEACLPVKLFVGQVETLCSQCDKVLILRVMKDHSGGWLCPKLLGLPELSSRITEGKKLLVTEPIYFNNKNKAKKALRHMFKKLGIKRDIFERNFEKAYGDQMKVTLGVKKSHVEAAWEFMPDPPREGEILLPNTKKVLVLGHCYNVYDKFANCDIMKKLDDLAISAVTGSELTQSRREEAVKRLDLEKKPFWEAFVRIVGTAMELKNNVDGIIYLSSFSCGIDSLISEILKTHLKEIPMMMLKLDEHRGQAGLQTRLEAFSDLLEKRRSA</sequence>
<dbReference type="Gene3D" id="3.40.50.11900">
    <property type="match status" value="1"/>
</dbReference>
<evidence type="ECO:0000313" key="3">
    <source>
        <dbReference type="Proteomes" id="UP000610862"/>
    </source>
</evidence>
<evidence type="ECO:0000259" key="1">
    <source>
        <dbReference type="Pfam" id="PF09989"/>
    </source>
</evidence>
<reference evidence="2" key="1">
    <citation type="submission" date="2020-08" db="EMBL/GenBank/DDBJ databases">
        <title>Genome public.</title>
        <authorList>
            <person name="Liu C."/>
            <person name="Sun Q."/>
        </authorList>
    </citation>
    <scope>NUCLEOTIDE SEQUENCE</scope>
    <source>
        <strain evidence="2">NSJ-24</strain>
    </source>
</reference>
<evidence type="ECO:0000313" key="2">
    <source>
        <dbReference type="EMBL" id="MBC8569092.1"/>
    </source>
</evidence>
<dbReference type="RefSeq" id="WP_187525624.1">
    <property type="nucleotide sequence ID" value="NZ_JACRTA010000003.1"/>
</dbReference>